<keyword evidence="2" id="KW-1133">Transmembrane helix</keyword>
<name>A0A345T3X0_9ACTN</name>
<accession>A0A345T3X0</accession>
<dbReference type="AlphaFoldDB" id="A0A345T3X0"/>
<evidence type="ECO:0000256" key="2">
    <source>
        <dbReference type="SAM" id="Phobius"/>
    </source>
</evidence>
<keyword evidence="2" id="KW-0812">Transmembrane</keyword>
<dbReference type="KEGG" id="stri:C7M71_028085"/>
<organism evidence="3 4">
    <name type="scientific">Peterkaempfera bronchialis</name>
    <dbReference type="NCBI Taxonomy" id="2126346"/>
    <lineage>
        <taxon>Bacteria</taxon>
        <taxon>Bacillati</taxon>
        <taxon>Actinomycetota</taxon>
        <taxon>Actinomycetes</taxon>
        <taxon>Kitasatosporales</taxon>
        <taxon>Streptomycetaceae</taxon>
        <taxon>Peterkaempfera</taxon>
    </lineage>
</organism>
<evidence type="ECO:0000256" key="1">
    <source>
        <dbReference type="SAM" id="MobiDB-lite"/>
    </source>
</evidence>
<proteinExistence type="predicted"/>
<dbReference type="OrthoDB" id="3873226at2"/>
<evidence type="ECO:0000313" key="3">
    <source>
        <dbReference type="EMBL" id="AXI80675.1"/>
    </source>
</evidence>
<sequence length="64" mass="6826">MAAQFGGPVRRRWTPSAGRAAEETRHPLVAVAIALPFAVLLSVVFGGWHQVMVQAQSVAAMIGR</sequence>
<keyword evidence="4" id="KW-1185">Reference proteome</keyword>
<keyword evidence="2" id="KW-0472">Membrane</keyword>
<dbReference type="RefSeq" id="WP_111494123.1">
    <property type="nucleotide sequence ID" value="NZ_CP031264.1"/>
</dbReference>
<evidence type="ECO:0000313" key="4">
    <source>
        <dbReference type="Proteomes" id="UP000249340"/>
    </source>
</evidence>
<protein>
    <submittedName>
        <fullName evidence="3">Uncharacterized protein</fullName>
    </submittedName>
</protein>
<feature type="region of interest" description="Disordered" evidence="1">
    <location>
        <begin position="1"/>
        <end position="22"/>
    </location>
</feature>
<dbReference type="Proteomes" id="UP000249340">
    <property type="component" value="Chromosome"/>
</dbReference>
<dbReference type="EMBL" id="CP031264">
    <property type="protein sequence ID" value="AXI80675.1"/>
    <property type="molecule type" value="Genomic_DNA"/>
</dbReference>
<reference evidence="4" key="1">
    <citation type="submission" date="2018-07" db="EMBL/GenBank/DDBJ databases">
        <title>Streptacidiphilus bronchialis DSM 106435 chromosome.</title>
        <authorList>
            <person name="Batra D."/>
            <person name="Gulvik C.A."/>
        </authorList>
    </citation>
    <scope>NUCLEOTIDE SEQUENCE [LARGE SCALE GENOMIC DNA]</scope>
    <source>
        <strain evidence="4">DSM 106435</strain>
    </source>
</reference>
<gene>
    <name evidence="3" type="ORF">C7M71_028085</name>
</gene>
<feature type="transmembrane region" description="Helical" evidence="2">
    <location>
        <begin position="28"/>
        <end position="48"/>
    </location>
</feature>